<evidence type="ECO:0000313" key="3">
    <source>
        <dbReference type="Proteomes" id="UP001066276"/>
    </source>
</evidence>
<protein>
    <submittedName>
        <fullName evidence="2">Uncharacterized protein</fullName>
    </submittedName>
</protein>
<keyword evidence="3" id="KW-1185">Reference proteome</keyword>
<proteinExistence type="predicted"/>
<feature type="compositionally biased region" description="Basic residues" evidence="1">
    <location>
        <begin position="1"/>
        <end position="10"/>
    </location>
</feature>
<name>A0AAV7VV54_PLEWA</name>
<feature type="non-terminal residue" evidence="2">
    <location>
        <position position="83"/>
    </location>
</feature>
<accession>A0AAV7VV54</accession>
<dbReference type="Proteomes" id="UP001066276">
    <property type="component" value="Chromosome 2_1"/>
</dbReference>
<gene>
    <name evidence="2" type="ORF">NDU88_007972</name>
</gene>
<organism evidence="2 3">
    <name type="scientific">Pleurodeles waltl</name>
    <name type="common">Iberian ribbed newt</name>
    <dbReference type="NCBI Taxonomy" id="8319"/>
    <lineage>
        <taxon>Eukaryota</taxon>
        <taxon>Metazoa</taxon>
        <taxon>Chordata</taxon>
        <taxon>Craniata</taxon>
        <taxon>Vertebrata</taxon>
        <taxon>Euteleostomi</taxon>
        <taxon>Amphibia</taxon>
        <taxon>Batrachia</taxon>
        <taxon>Caudata</taxon>
        <taxon>Salamandroidea</taxon>
        <taxon>Salamandridae</taxon>
        <taxon>Pleurodelinae</taxon>
        <taxon>Pleurodeles</taxon>
    </lineage>
</organism>
<comment type="caution">
    <text evidence="2">The sequence shown here is derived from an EMBL/GenBank/DDBJ whole genome shotgun (WGS) entry which is preliminary data.</text>
</comment>
<evidence type="ECO:0000256" key="1">
    <source>
        <dbReference type="SAM" id="MobiDB-lite"/>
    </source>
</evidence>
<dbReference type="EMBL" id="JANPWB010000003">
    <property type="protein sequence ID" value="KAJ1204191.1"/>
    <property type="molecule type" value="Genomic_DNA"/>
</dbReference>
<feature type="region of interest" description="Disordered" evidence="1">
    <location>
        <begin position="1"/>
        <end position="37"/>
    </location>
</feature>
<sequence>VQKNKQKVQRKRDYQGTELEKHRIQGREKKRKENRKTHCRLPLDTREDWVQEGLDTLEQRGQVGGDTGTARWCCARRECSPGQ</sequence>
<reference evidence="2" key="1">
    <citation type="journal article" date="2022" name="bioRxiv">
        <title>Sequencing and chromosome-scale assembly of the giantPleurodeles waltlgenome.</title>
        <authorList>
            <person name="Brown T."/>
            <person name="Elewa A."/>
            <person name="Iarovenko S."/>
            <person name="Subramanian E."/>
            <person name="Araus A.J."/>
            <person name="Petzold A."/>
            <person name="Susuki M."/>
            <person name="Suzuki K.-i.T."/>
            <person name="Hayashi T."/>
            <person name="Toyoda A."/>
            <person name="Oliveira C."/>
            <person name="Osipova E."/>
            <person name="Leigh N.D."/>
            <person name="Simon A."/>
            <person name="Yun M.H."/>
        </authorList>
    </citation>
    <scope>NUCLEOTIDE SEQUENCE</scope>
    <source>
        <strain evidence="2">20211129_DDA</strain>
        <tissue evidence="2">Liver</tissue>
    </source>
</reference>
<feature type="compositionally biased region" description="Basic residues" evidence="1">
    <location>
        <begin position="28"/>
        <end position="37"/>
    </location>
</feature>
<evidence type="ECO:0000313" key="2">
    <source>
        <dbReference type="EMBL" id="KAJ1204191.1"/>
    </source>
</evidence>
<feature type="compositionally biased region" description="Basic and acidic residues" evidence="1">
    <location>
        <begin position="11"/>
        <end position="27"/>
    </location>
</feature>
<dbReference type="AlphaFoldDB" id="A0AAV7VV54"/>
<feature type="non-terminal residue" evidence="2">
    <location>
        <position position="1"/>
    </location>
</feature>